<dbReference type="Proteomes" id="UP000308339">
    <property type="component" value="Segment"/>
</dbReference>
<dbReference type="EMBL" id="MK608336">
    <property type="protein sequence ID" value="QBQ72955.1"/>
    <property type="molecule type" value="Genomic_DNA"/>
</dbReference>
<name>A0A482MH24_9CAUD</name>
<organism evidence="2 3">
    <name type="scientific">Serratia phage Serbin</name>
    <dbReference type="NCBI Taxonomy" id="2562181"/>
    <lineage>
        <taxon>Viruses</taxon>
        <taxon>Duplodnaviria</taxon>
        <taxon>Heunggongvirae</taxon>
        <taxon>Uroviricota</taxon>
        <taxon>Caudoviricetes</taxon>
        <taxon>Serbinvirus</taxon>
        <taxon>Serbinvirus serbin</taxon>
    </lineage>
</organism>
<feature type="region of interest" description="Disordered" evidence="1">
    <location>
        <begin position="167"/>
        <end position="187"/>
    </location>
</feature>
<reference evidence="2 3" key="1">
    <citation type="journal article" date="2019" name="Microbiol. Resour. Announc.">
        <title>Complete Genome Sequence of Serratia marcescens Siphophage Serbin.</title>
        <authorList>
            <person name="Williams E.A."/>
            <person name="Hopson H."/>
            <person name="Rodriguez A."/>
            <person name="Kongari R."/>
            <person name="Bonasera R."/>
            <person name="Hernandez-Morales A.C."/>
            <person name="Liu M."/>
        </authorList>
    </citation>
    <scope>NUCLEOTIDE SEQUENCE [LARGE SCALE GENOMIC DNA]</scope>
</reference>
<accession>A0A482MH24</accession>
<evidence type="ECO:0000313" key="3">
    <source>
        <dbReference type="Proteomes" id="UP000308339"/>
    </source>
</evidence>
<feature type="region of interest" description="Disordered" evidence="1">
    <location>
        <begin position="60"/>
        <end position="84"/>
    </location>
</feature>
<proteinExistence type="predicted"/>
<evidence type="ECO:0000256" key="1">
    <source>
        <dbReference type="SAM" id="MobiDB-lite"/>
    </source>
</evidence>
<keyword evidence="3" id="KW-1185">Reference proteome</keyword>
<gene>
    <name evidence="2" type="ORF">CPT_Serbin_039</name>
</gene>
<protein>
    <submittedName>
        <fullName evidence="2">Uncharacterized protein</fullName>
    </submittedName>
</protein>
<evidence type="ECO:0000313" key="2">
    <source>
        <dbReference type="EMBL" id="QBQ72955.1"/>
    </source>
</evidence>
<sequence length="239" mass="26517">MKTLNAKQVRDLAKESGVKQYWLKDRATLVAEIITIKGWEKETAQTVEFLMAGGTIKQCKEQATPTQTSSAESSAGKSSKEHSSGFSKKASTLIKWVEEYIANLADEGRLLREHLESVGHYPITEDTVIFGVTGLYNAIKTFGVDADRAFEIKTEETDAMARKITKTEKKPTRKAGTNGGRDKKPATESGLITLGELCDKYGVEPRIARRKLRNAMAKPEAGWNFTEEESKEIITIITK</sequence>